<protein>
    <submittedName>
        <fullName evidence="2">Uncharacterized protein</fullName>
    </submittedName>
</protein>
<gene>
    <name evidence="2" type="ORF">LSAT_V11C600315240</name>
</gene>
<dbReference type="PANTHER" id="PTHR47481">
    <property type="match status" value="1"/>
</dbReference>
<evidence type="ECO:0000256" key="1">
    <source>
        <dbReference type="SAM" id="MobiDB-lite"/>
    </source>
</evidence>
<dbReference type="PANTHER" id="PTHR47481:SF39">
    <property type="entry name" value="TRANSCRIPTION FACTOR INTERACTOR AND REGULATOR CCHC(ZN) FAMILY"/>
    <property type="match status" value="1"/>
</dbReference>
<sequence>MAKSLNEHNGGLRCGVLGVRGCKGALGRRLRHLNRLQAPDLGFSSHRPDSPSPLGRLVELVTYLSTRIPLRIAESFLRLAESLLNLGFPLLSWLSKSWVLQYYHKMTNLADTMANIDHPMTDEEVIGYILAGLGPGHGDLFTAIIVLGNQQAVTLSEFYSYLIVHEAQVSAVNNVTTYFVSSTNNAIRQDANGSCRNFSQHQNGYNNNNNYRNNYKNGSGGRRRGRGRDKNNGGGGPRVKCVAFRVMLP</sequence>
<dbReference type="EMBL" id="NBSK02000006">
    <property type="protein sequence ID" value="KAJ0202206.1"/>
    <property type="molecule type" value="Genomic_DNA"/>
</dbReference>
<dbReference type="Proteomes" id="UP000235145">
    <property type="component" value="Unassembled WGS sequence"/>
</dbReference>
<reference evidence="2 3" key="1">
    <citation type="journal article" date="2017" name="Nat. Commun.">
        <title>Genome assembly with in vitro proximity ligation data and whole-genome triplication in lettuce.</title>
        <authorList>
            <person name="Reyes-Chin-Wo S."/>
            <person name="Wang Z."/>
            <person name="Yang X."/>
            <person name="Kozik A."/>
            <person name="Arikit S."/>
            <person name="Song C."/>
            <person name="Xia L."/>
            <person name="Froenicke L."/>
            <person name="Lavelle D.O."/>
            <person name="Truco M.J."/>
            <person name="Xia R."/>
            <person name="Zhu S."/>
            <person name="Xu C."/>
            <person name="Xu H."/>
            <person name="Xu X."/>
            <person name="Cox K."/>
            <person name="Korf I."/>
            <person name="Meyers B.C."/>
            <person name="Michelmore R.W."/>
        </authorList>
    </citation>
    <scope>NUCLEOTIDE SEQUENCE [LARGE SCALE GENOMIC DNA]</scope>
    <source>
        <strain evidence="3">cv. Salinas</strain>
        <tissue evidence="2">Seedlings</tissue>
    </source>
</reference>
<evidence type="ECO:0000313" key="2">
    <source>
        <dbReference type="EMBL" id="KAJ0202206.1"/>
    </source>
</evidence>
<comment type="caution">
    <text evidence="2">The sequence shown here is derived from an EMBL/GenBank/DDBJ whole genome shotgun (WGS) entry which is preliminary data.</text>
</comment>
<proteinExistence type="predicted"/>
<organism evidence="2 3">
    <name type="scientific">Lactuca sativa</name>
    <name type="common">Garden lettuce</name>
    <dbReference type="NCBI Taxonomy" id="4236"/>
    <lineage>
        <taxon>Eukaryota</taxon>
        <taxon>Viridiplantae</taxon>
        <taxon>Streptophyta</taxon>
        <taxon>Embryophyta</taxon>
        <taxon>Tracheophyta</taxon>
        <taxon>Spermatophyta</taxon>
        <taxon>Magnoliopsida</taxon>
        <taxon>eudicotyledons</taxon>
        <taxon>Gunneridae</taxon>
        <taxon>Pentapetalae</taxon>
        <taxon>asterids</taxon>
        <taxon>campanulids</taxon>
        <taxon>Asterales</taxon>
        <taxon>Asteraceae</taxon>
        <taxon>Cichorioideae</taxon>
        <taxon>Cichorieae</taxon>
        <taxon>Lactucinae</taxon>
        <taxon>Lactuca</taxon>
    </lineage>
</organism>
<feature type="region of interest" description="Disordered" evidence="1">
    <location>
        <begin position="199"/>
        <end position="238"/>
    </location>
</feature>
<feature type="compositionally biased region" description="Low complexity" evidence="1">
    <location>
        <begin position="203"/>
        <end position="217"/>
    </location>
</feature>
<evidence type="ECO:0000313" key="3">
    <source>
        <dbReference type="Proteomes" id="UP000235145"/>
    </source>
</evidence>
<dbReference type="AlphaFoldDB" id="A0A9R1X7E8"/>
<name>A0A9R1X7E8_LACSA</name>
<accession>A0A9R1X7E8</accession>
<keyword evidence="3" id="KW-1185">Reference proteome</keyword>